<evidence type="ECO:0000313" key="2">
    <source>
        <dbReference type="Proteomes" id="UP001580928"/>
    </source>
</evidence>
<reference evidence="1 2" key="1">
    <citation type="submission" date="2024-04" db="EMBL/GenBank/DDBJ databases">
        <title>Albibacterium profundi sp. nov., isolated from sediment of the Challenger Deep of Mariana Trench.</title>
        <authorList>
            <person name="Wang Y."/>
        </authorList>
    </citation>
    <scope>NUCLEOTIDE SEQUENCE [LARGE SCALE GENOMIC DNA]</scope>
    <source>
        <strain evidence="1 2">RHL897</strain>
    </source>
</reference>
<protein>
    <recommendedName>
        <fullName evidence="3">Outer membrane protein beta-barrel domain-containing protein</fullName>
    </recommendedName>
</protein>
<evidence type="ECO:0000313" key="1">
    <source>
        <dbReference type="EMBL" id="MFB5944381.1"/>
    </source>
</evidence>
<dbReference type="RefSeq" id="WP_375555963.1">
    <property type="nucleotide sequence ID" value="NZ_JBBVGT010000001.1"/>
</dbReference>
<accession>A0ABV5CA20</accession>
<gene>
    <name evidence="1" type="ORF">WKR92_00905</name>
</gene>
<comment type="caution">
    <text evidence="1">The sequence shown here is derived from an EMBL/GenBank/DDBJ whole genome shotgun (WGS) entry which is preliminary data.</text>
</comment>
<evidence type="ECO:0008006" key="3">
    <source>
        <dbReference type="Google" id="ProtNLM"/>
    </source>
</evidence>
<dbReference type="EMBL" id="JBBVGT010000001">
    <property type="protein sequence ID" value="MFB5944381.1"/>
    <property type="molecule type" value="Genomic_DNA"/>
</dbReference>
<keyword evidence="2" id="KW-1185">Reference proteome</keyword>
<name>A0ABV5CA20_9SPHI</name>
<proteinExistence type="predicted"/>
<dbReference type="Proteomes" id="UP001580928">
    <property type="component" value="Unassembled WGS sequence"/>
</dbReference>
<organism evidence="1 2">
    <name type="scientific">Albibacterium profundi</name>
    <dbReference type="NCBI Taxonomy" id="3134906"/>
    <lineage>
        <taxon>Bacteria</taxon>
        <taxon>Pseudomonadati</taxon>
        <taxon>Bacteroidota</taxon>
        <taxon>Sphingobacteriia</taxon>
        <taxon>Sphingobacteriales</taxon>
        <taxon>Sphingobacteriaceae</taxon>
        <taxon>Albibacterium</taxon>
    </lineage>
</organism>
<sequence length="274" mass="29638">MIDHDVRRFLTGVFVLLLMCSAIKVSGQVSSGAGHLGLGNASVALAGVHSIGSNASGIAKLEKPVLSLGYAEYFLNSDTRSLTGKLVLPIGIVSLGFYGNHDRFGSHFQETSAGLTISKSFQSDLAVGIITNYHFINIPDEKQINAVSIDIGGQYTINQTATIGLSLRNFEQLLIDEANATDQATIAVGAAYQFSYQTFIATEFSYLVDSHTDLSVGVNYLPMTWLVVRGGLSVNPFMRYVGLGVIYNRFNVDVATSFHAQLGYSPQISIDYRF</sequence>